<dbReference type="InterPro" id="IPR036514">
    <property type="entry name" value="SGNH_hydro_sf"/>
</dbReference>
<protein>
    <submittedName>
        <fullName evidence="2">Lipase</fullName>
    </submittedName>
</protein>
<dbReference type="Pfam" id="PF13472">
    <property type="entry name" value="Lipase_GDSL_2"/>
    <property type="match status" value="1"/>
</dbReference>
<organism evidence="2 3">
    <name type="scientific">Candidatus Gemmiger excrementavium</name>
    <dbReference type="NCBI Taxonomy" id="2838608"/>
    <lineage>
        <taxon>Bacteria</taxon>
        <taxon>Bacillati</taxon>
        <taxon>Bacillota</taxon>
        <taxon>Clostridia</taxon>
        <taxon>Eubacteriales</taxon>
        <taxon>Gemmiger</taxon>
    </lineage>
</organism>
<dbReference type="EMBL" id="DXBO01000098">
    <property type="protein sequence ID" value="HIZ48349.1"/>
    <property type="molecule type" value="Genomic_DNA"/>
</dbReference>
<dbReference type="InterPro" id="IPR051532">
    <property type="entry name" value="Ester_Hydrolysis_Enzymes"/>
</dbReference>
<dbReference type="PANTHER" id="PTHR30383:SF29">
    <property type="entry name" value="SGNH HYDROLASE-TYPE ESTERASE DOMAIN-CONTAINING PROTEIN"/>
    <property type="match status" value="1"/>
</dbReference>
<dbReference type="InterPro" id="IPR013830">
    <property type="entry name" value="SGNH_hydro"/>
</dbReference>
<dbReference type="Proteomes" id="UP000824031">
    <property type="component" value="Unassembled WGS sequence"/>
</dbReference>
<sequence length="182" mass="19404">MKVCCFGDSNTYGYDPRGCFGGRYSQKSRWVDLVAAGTGWTVCNLGENGRCIPLRAVPFPADAGLVILMLGTNDLLQGLTPQAAAARMAHFVENLALERKKILLIAPPPLTRGAWVPDEALVEASRALAGEYKTLAGQLGIAFADAGTWAIPLAYDGVHFTEAGHRAFADGLLAVLAPYLQK</sequence>
<gene>
    <name evidence="2" type="ORF">H9810_06515</name>
</gene>
<name>A0A9D2F2D7_9FIRM</name>
<dbReference type="AlphaFoldDB" id="A0A9D2F2D7"/>
<proteinExistence type="predicted"/>
<evidence type="ECO:0000313" key="2">
    <source>
        <dbReference type="EMBL" id="HIZ48349.1"/>
    </source>
</evidence>
<dbReference type="PANTHER" id="PTHR30383">
    <property type="entry name" value="THIOESTERASE 1/PROTEASE 1/LYSOPHOSPHOLIPASE L1"/>
    <property type="match status" value="1"/>
</dbReference>
<reference evidence="2" key="2">
    <citation type="submission" date="2021-04" db="EMBL/GenBank/DDBJ databases">
        <authorList>
            <person name="Gilroy R."/>
        </authorList>
    </citation>
    <scope>NUCLEOTIDE SEQUENCE</scope>
    <source>
        <strain evidence="2">3436</strain>
    </source>
</reference>
<dbReference type="SUPFAM" id="SSF52266">
    <property type="entry name" value="SGNH hydrolase"/>
    <property type="match status" value="1"/>
</dbReference>
<comment type="caution">
    <text evidence="2">The sequence shown here is derived from an EMBL/GenBank/DDBJ whole genome shotgun (WGS) entry which is preliminary data.</text>
</comment>
<reference evidence="2" key="1">
    <citation type="journal article" date="2021" name="PeerJ">
        <title>Extensive microbial diversity within the chicken gut microbiome revealed by metagenomics and culture.</title>
        <authorList>
            <person name="Gilroy R."/>
            <person name="Ravi A."/>
            <person name="Getino M."/>
            <person name="Pursley I."/>
            <person name="Horton D.L."/>
            <person name="Alikhan N.F."/>
            <person name="Baker D."/>
            <person name="Gharbi K."/>
            <person name="Hall N."/>
            <person name="Watson M."/>
            <person name="Adriaenssens E.M."/>
            <person name="Foster-Nyarko E."/>
            <person name="Jarju S."/>
            <person name="Secka A."/>
            <person name="Antonio M."/>
            <person name="Oren A."/>
            <person name="Chaudhuri R.R."/>
            <person name="La Ragione R."/>
            <person name="Hildebrand F."/>
            <person name="Pallen M.J."/>
        </authorList>
    </citation>
    <scope>NUCLEOTIDE SEQUENCE</scope>
    <source>
        <strain evidence="2">3436</strain>
    </source>
</reference>
<dbReference type="Gene3D" id="3.40.50.1110">
    <property type="entry name" value="SGNH hydrolase"/>
    <property type="match status" value="2"/>
</dbReference>
<feature type="domain" description="SGNH hydrolase-type esterase" evidence="1">
    <location>
        <begin position="5"/>
        <end position="167"/>
    </location>
</feature>
<evidence type="ECO:0000313" key="3">
    <source>
        <dbReference type="Proteomes" id="UP000824031"/>
    </source>
</evidence>
<accession>A0A9D2F2D7</accession>
<evidence type="ECO:0000259" key="1">
    <source>
        <dbReference type="Pfam" id="PF13472"/>
    </source>
</evidence>